<accession>A0A8S1QK57</accession>
<dbReference type="AlphaFoldDB" id="A0A8S1QK57"/>
<gene>
    <name evidence="1" type="ORF">PPRIM_AZ9-3.1.T1620092</name>
</gene>
<dbReference type="EMBL" id="CAJJDM010000169">
    <property type="protein sequence ID" value="CAD8115067.1"/>
    <property type="molecule type" value="Genomic_DNA"/>
</dbReference>
<proteinExistence type="predicted"/>
<evidence type="ECO:0000313" key="2">
    <source>
        <dbReference type="Proteomes" id="UP000688137"/>
    </source>
</evidence>
<dbReference type="InterPro" id="IPR050754">
    <property type="entry name" value="FKBP4/5/8-like"/>
</dbReference>
<dbReference type="PANTHER" id="PTHR46512:SF9">
    <property type="entry name" value="PEPTIDYLPROLYL ISOMERASE"/>
    <property type="match status" value="1"/>
</dbReference>
<dbReference type="PANTHER" id="PTHR46512">
    <property type="entry name" value="PEPTIDYLPROLYL ISOMERASE"/>
    <property type="match status" value="1"/>
</dbReference>
<dbReference type="OMA" id="QVSHMCQ"/>
<name>A0A8S1QK57_PARPR</name>
<comment type="caution">
    <text evidence="1">The sequence shown here is derived from an EMBL/GenBank/DDBJ whole genome shotgun (WGS) entry which is preliminary data.</text>
</comment>
<organism evidence="1 2">
    <name type="scientific">Paramecium primaurelia</name>
    <dbReference type="NCBI Taxonomy" id="5886"/>
    <lineage>
        <taxon>Eukaryota</taxon>
        <taxon>Sar</taxon>
        <taxon>Alveolata</taxon>
        <taxon>Ciliophora</taxon>
        <taxon>Intramacronucleata</taxon>
        <taxon>Oligohymenophorea</taxon>
        <taxon>Peniculida</taxon>
        <taxon>Parameciidae</taxon>
        <taxon>Paramecium</taxon>
    </lineage>
</organism>
<reference evidence="1" key="1">
    <citation type="submission" date="2021-01" db="EMBL/GenBank/DDBJ databases">
        <authorList>
            <consortium name="Genoscope - CEA"/>
            <person name="William W."/>
        </authorList>
    </citation>
    <scope>NUCLEOTIDE SEQUENCE</scope>
</reference>
<keyword evidence="2" id="KW-1185">Reference proteome</keyword>
<dbReference type="Proteomes" id="UP000688137">
    <property type="component" value="Unassembled WGS sequence"/>
</dbReference>
<protein>
    <submittedName>
        <fullName evidence="1">Uncharacterized protein</fullName>
    </submittedName>
</protein>
<sequence>MNQSSWFSIEDLELEHQTSEVNPPISKERKLPEKLNMDSILSQYKQIEINSNLIKYIVSESQTTDNNKQINVKSKIKLKCEERDLEGNLANKGTNNIQATKISMASSIPYIQGLRSAFLTMKEGDVAWFKLSNEQMYTEQEIASGIQVQNLQKYFKIDILEVTQPELPIDITSLENRLKQLELFKIEGNQFYQKQQYQSALLRYQRGLNFLEKWPKKFEDNPVAIEAKRNSLLVLSSNKAQCLIKLQDFKQAIQVLEPLIGQMRNKEYEVKNYYRLITCLKEIDEQVKADFYFGQVSHMCQLSQDQKRLFKSIKQKK</sequence>
<evidence type="ECO:0000313" key="1">
    <source>
        <dbReference type="EMBL" id="CAD8115067.1"/>
    </source>
</evidence>